<dbReference type="InterPro" id="IPR036291">
    <property type="entry name" value="NAD(P)-bd_dom_sf"/>
</dbReference>
<evidence type="ECO:0000259" key="1">
    <source>
        <dbReference type="Pfam" id="PF01370"/>
    </source>
</evidence>
<dbReference type="Pfam" id="PF01370">
    <property type="entry name" value="Epimerase"/>
    <property type="match status" value="1"/>
</dbReference>
<proteinExistence type="predicted"/>
<accession>A0A354YW13</accession>
<evidence type="ECO:0000313" key="2">
    <source>
        <dbReference type="EMBL" id="HBK53530.1"/>
    </source>
</evidence>
<comment type="caution">
    <text evidence="2">The sequence shown here is derived from an EMBL/GenBank/DDBJ whole genome shotgun (WGS) entry which is preliminary data.</text>
</comment>
<protein>
    <submittedName>
        <fullName evidence="2">NAD-dependent dehydratase</fullName>
    </submittedName>
</protein>
<dbReference type="InterPro" id="IPR001509">
    <property type="entry name" value="Epimerase_deHydtase"/>
</dbReference>
<organism evidence="2 3">
    <name type="scientific">Syntrophomonas wolfei</name>
    <dbReference type="NCBI Taxonomy" id="863"/>
    <lineage>
        <taxon>Bacteria</taxon>
        <taxon>Bacillati</taxon>
        <taxon>Bacillota</taxon>
        <taxon>Clostridia</taxon>
        <taxon>Eubacteriales</taxon>
        <taxon>Syntrophomonadaceae</taxon>
        <taxon>Syntrophomonas</taxon>
    </lineage>
</organism>
<feature type="non-terminal residue" evidence="2">
    <location>
        <position position="56"/>
    </location>
</feature>
<dbReference type="AlphaFoldDB" id="A0A354YW13"/>
<dbReference type="Gene3D" id="3.90.25.10">
    <property type="entry name" value="UDP-galactose 4-epimerase, domain 1"/>
    <property type="match status" value="1"/>
</dbReference>
<feature type="non-terminal residue" evidence="2">
    <location>
        <position position="1"/>
    </location>
</feature>
<dbReference type="SUPFAM" id="SSF51735">
    <property type="entry name" value="NAD(P)-binding Rossmann-fold domains"/>
    <property type="match status" value="1"/>
</dbReference>
<reference evidence="2 3" key="1">
    <citation type="journal article" date="2018" name="Nat. Biotechnol.">
        <title>A standardized bacterial taxonomy based on genome phylogeny substantially revises the tree of life.</title>
        <authorList>
            <person name="Parks D.H."/>
            <person name="Chuvochina M."/>
            <person name="Waite D.W."/>
            <person name="Rinke C."/>
            <person name="Skarshewski A."/>
            <person name="Chaumeil P.A."/>
            <person name="Hugenholtz P."/>
        </authorList>
    </citation>
    <scope>NUCLEOTIDE SEQUENCE [LARGE SCALE GENOMIC DNA]</scope>
    <source>
        <strain evidence="2">UBA10948</strain>
    </source>
</reference>
<sequence length="56" mass="5903">YGDGTQTRDLLYAEDCADFVIRAGMDKRANGQVLNAGLGRDISVNELAQMIGGNAG</sequence>
<dbReference type="Proteomes" id="UP000263273">
    <property type="component" value="Unassembled WGS sequence"/>
</dbReference>
<dbReference type="Gene3D" id="3.40.50.720">
    <property type="entry name" value="NAD(P)-binding Rossmann-like Domain"/>
    <property type="match status" value="1"/>
</dbReference>
<name>A0A354YW13_9FIRM</name>
<gene>
    <name evidence="2" type="ORF">DDZ44_06315</name>
</gene>
<evidence type="ECO:0000313" key="3">
    <source>
        <dbReference type="Proteomes" id="UP000263273"/>
    </source>
</evidence>
<dbReference type="EMBL" id="DNZF01000140">
    <property type="protein sequence ID" value="HBK53530.1"/>
    <property type="molecule type" value="Genomic_DNA"/>
</dbReference>
<feature type="domain" description="NAD-dependent epimerase/dehydratase" evidence="1">
    <location>
        <begin position="1"/>
        <end position="37"/>
    </location>
</feature>